<accession>A0A0R3SDA1</accession>
<evidence type="ECO:0000313" key="2">
    <source>
        <dbReference type="Proteomes" id="UP000274504"/>
    </source>
</evidence>
<dbReference type="Proteomes" id="UP000274504">
    <property type="component" value="Unassembled WGS sequence"/>
</dbReference>
<evidence type="ECO:0000313" key="3">
    <source>
        <dbReference type="WBParaSite" id="HDID_0000264601-mRNA-1"/>
    </source>
</evidence>
<gene>
    <name evidence="1" type="ORF">HDID_LOCUS2644</name>
</gene>
<protein>
    <submittedName>
        <fullName evidence="1 3">Uncharacterized protein</fullName>
    </submittedName>
</protein>
<organism evidence="3">
    <name type="scientific">Hymenolepis diminuta</name>
    <name type="common">Rat tapeworm</name>
    <dbReference type="NCBI Taxonomy" id="6216"/>
    <lineage>
        <taxon>Eukaryota</taxon>
        <taxon>Metazoa</taxon>
        <taxon>Spiralia</taxon>
        <taxon>Lophotrochozoa</taxon>
        <taxon>Platyhelminthes</taxon>
        <taxon>Cestoda</taxon>
        <taxon>Eucestoda</taxon>
        <taxon>Cyclophyllidea</taxon>
        <taxon>Hymenolepididae</taxon>
        <taxon>Hymenolepis</taxon>
    </lineage>
</organism>
<dbReference type="EMBL" id="UYSG01000679">
    <property type="protein sequence ID" value="VDL20592.1"/>
    <property type="molecule type" value="Genomic_DNA"/>
</dbReference>
<reference evidence="1 2" key="2">
    <citation type="submission" date="2018-11" db="EMBL/GenBank/DDBJ databases">
        <authorList>
            <consortium name="Pathogen Informatics"/>
        </authorList>
    </citation>
    <scope>NUCLEOTIDE SEQUENCE [LARGE SCALE GENOMIC DNA]</scope>
</reference>
<evidence type="ECO:0000313" key="1">
    <source>
        <dbReference type="EMBL" id="VDL20592.1"/>
    </source>
</evidence>
<proteinExistence type="predicted"/>
<dbReference type="WBParaSite" id="HDID_0000264601-mRNA-1">
    <property type="protein sequence ID" value="HDID_0000264601-mRNA-1"/>
    <property type="gene ID" value="HDID_0000264601"/>
</dbReference>
<reference evidence="3" key="1">
    <citation type="submission" date="2017-02" db="UniProtKB">
        <authorList>
            <consortium name="WormBaseParasite"/>
        </authorList>
    </citation>
    <scope>IDENTIFICATION</scope>
</reference>
<name>A0A0R3SDA1_HYMDI</name>
<dbReference type="AlphaFoldDB" id="A0A0R3SDA1"/>
<sequence length="148" mass="16717">MDSTNLTYEKIITDAIYASMWPHVKMKTFNITWVSLTNFALVSDLALSKGTNSEASVSFLVPELLSMLRFASDFCPTYTLKSMSKSLIADSDLLQDREPFCGERHYHRDCSLENVAAITAAKIVTRKASVENPLRAVRCDRTQTTRER</sequence>